<dbReference type="eggNOG" id="arCOG00606">
    <property type="taxonomic scope" value="Archaea"/>
</dbReference>
<organism evidence="3 4">
    <name type="scientific">Natronorubrum tibetense GA33</name>
    <dbReference type="NCBI Taxonomy" id="1114856"/>
    <lineage>
        <taxon>Archaea</taxon>
        <taxon>Methanobacteriati</taxon>
        <taxon>Methanobacteriota</taxon>
        <taxon>Stenosarchaea group</taxon>
        <taxon>Halobacteria</taxon>
        <taxon>Halobacteriales</taxon>
        <taxon>Natrialbaceae</taxon>
        <taxon>Natronorubrum</taxon>
    </lineage>
</organism>
<dbReference type="EMBL" id="AOHW01000051">
    <property type="protein sequence ID" value="ELY36456.1"/>
    <property type="molecule type" value="Genomic_DNA"/>
</dbReference>
<dbReference type="eggNOG" id="arCOG00778">
    <property type="taxonomic scope" value="Archaea"/>
</dbReference>
<dbReference type="Pfam" id="PF00571">
    <property type="entry name" value="CBS"/>
    <property type="match status" value="2"/>
</dbReference>
<dbReference type="PANTHER" id="PTHR43437:SF3">
    <property type="entry name" value="HYDROXYACYL-THIOESTER DEHYDRATASE TYPE 2, MITOCHONDRIAL"/>
    <property type="match status" value="1"/>
</dbReference>
<dbReference type="InterPro" id="IPR046342">
    <property type="entry name" value="CBS_dom_sf"/>
</dbReference>
<dbReference type="PROSITE" id="PS51371">
    <property type="entry name" value="CBS"/>
    <property type="match status" value="2"/>
</dbReference>
<dbReference type="SUPFAM" id="SSF54631">
    <property type="entry name" value="CBS-domain pair"/>
    <property type="match status" value="1"/>
</dbReference>
<dbReference type="InterPro" id="IPR050965">
    <property type="entry name" value="UPF0336/Enoyl-CoA_hydratase"/>
</dbReference>
<evidence type="ECO:0000259" key="2">
    <source>
        <dbReference type="PROSITE" id="PS51371"/>
    </source>
</evidence>
<dbReference type="PATRIC" id="fig|1114856.3.peg.4382"/>
<reference evidence="3 4" key="1">
    <citation type="journal article" date="2014" name="PLoS Genet.">
        <title>Phylogenetically driven sequencing of extremely halophilic archaea reveals strategies for static and dynamic osmo-response.</title>
        <authorList>
            <person name="Becker E.A."/>
            <person name="Seitzer P.M."/>
            <person name="Tritt A."/>
            <person name="Larsen D."/>
            <person name="Krusor M."/>
            <person name="Yao A.I."/>
            <person name="Wu D."/>
            <person name="Madern D."/>
            <person name="Eisen J.A."/>
            <person name="Darling A.E."/>
            <person name="Facciotti M.T."/>
        </authorList>
    </citation>
    <scope>NUCLEOTIDE SEQUENCE [LARGE SCALE GENOMIC DNA]</scope>
    <source>
        <strain evidence="3 4">GA33</strain>
    </source>
</reference>
<feature type="domain" description="CBS" evidence="2">
    <location>
        <begin position="75"/>
        <end position="144"/>
    </location>
</feature>
<dbReference type="RefSeq" id="WP_006092521.1">
    <property type="nucleotide sequence ID" value="NZ_AOHW01000051.1"/>
</dbReference>
<dbReference type="SUPFAM" id="SSF54637">
    <property type="entry name" value="Thioesterase/thiol ester dehydrase-isomerase"/>
    <property type="match status" value="1"/>
</dbReference>
<dbReference type="InterPro" id="IPR029069">
    <property type="entry name" value="HotDog_dom_sf"/>
</dbReference>
<protein>
    <submittedName>
        <fullName evidence="3">MaoC domain-containing protein dehydratase</fullName>
    </submittedName>
</protein>
<accession>L9VHB6</accession>
<gene>
    <name evidence="3" type="ORF">C496_21242</name>
</gene>
<dbReference type="GO" id="GO:0006633">
    <property type="term" value="P:fatty acid biosynthetic process"/>
    <property type="evidence" value="ECO:0007669"/>
    <property type="project" value="TreeGrafter"/>
</dbReference>
<keyword evidence="1" id="KW-0129">CBS domain</keyword>
<dbReference type="STRING" id="1114856.GCA_000383975_01752"/>
<evidence type="ECO:0000313" key="4">
    <source>
        <dbReference type="Proteomes" id="UP000011599"/>
    </source>
</evidence>
<name>L9VHB6_9EURY</name>
<keyword evidence="4" id="KW-1185">Reference proteome</keyword>
<dbReference type="CDD" id="cd03449">
    <property type="entry name" value="R_hydratase"/>
    <property type="match status" value="1"/>
</dbReference>
<dbReference type="Pfam" id="PF01575">
    <property type="entry name" value="MaoC_dehydratas"/>
    <property type="match status" value="1"/>
</dbReference>
<evidence type="ECO:0000256" key="1">
    <source>
        <dbReference type="PROSITE-ProRule" id="PRU00703"/>
    </source>
</evidence>
<feature type="domain" description="CBS" evidence="2">
    <location>
        <begin position="11"/>
        <end position="66"/>
    </location>
</feature>
<comment type="caution">
    <text evidence="3">The sequence shown here is derived from an EMBL/GenBank/DDBJ whole genome shotgun (WGS) entry which is preliminary data.</text>
</comment>
<dbReference type="Gene3D" id="3.10.129.10">
    <property type="entry name" value="Hotdog Thioesterase"/>
    <property type="match status" value="1"/>
</dbReference>
<dbReference type="SMART" id="SM00116">
    <property type="entry name" value="CBS"/>
    <property type="match status" value="2"/>
</dbReference>
<dbReference type="InterPro" id="IPR002539">
    <property type="entry name" value="MaoC-like_dom"/>
</dbReference>
<dbReference type="Gene3D" id="3.10.580.10">
    <property type="entry name" value="CBS-domain"/>
    <property type="match status" value="1"/>
</dbReference>
<dbReference type="InterPro" id="IPR000644">
    <property type="entry name" value="CBS_dom"/>
</dbReference>
<evidence type="ECO:0000313" key="3">
    <source>
        <dbReference type="EMBL" id="ELY36456.1"/>
    </source>
</evidence>
<dbReference type="OrthoDB" id="51509at2157"/>
<dbReference type="Proteomes" id="UP000011599">
    <property type="component" value="Unassembled WGS sequence"/>
</dbReference>
<sequence length="320" mass="34401">MHDTIPVSEIMVTDVVTAPPDASASHAATLMRDEHVSSVIVVRDSSPVGIVTEGDFVSHLCERADLGRVDLETVMASPLETIAPDTSIVDAVAVLRGNGLEHLPVVERGHEADATDGVGESGTLVGILTTTELSYYVPHLAHRTSDREHHRPQRQVRTDTLYERDDWTFDYRGEDESTVSVGDVARFSKAISDDDVEAFAEITGDTNRVHLDEAYAGETRFGERIVHGILANGLISAALARLPGLTIYLSQESSFLAPLSIGEQVTATCEIVDDLGDDKFRIETTVSDGDETTVLEGDAVVLIDELPPDPALEGDAATAD</sequence>
<dbReference type="PANTHER" id="PTHR43437">
    <property type="entry name" value="HYDROXYACYL-THIOESTER DEHYDRATASE TYPE 2, MITOCHONDRIAL-RELATED"/>
    <property type="match status" value="1"/>
</dbReference>
<proteinExistence type="predicted"/>
<dbReference type="GO" id="GO:0019171">
    <property type="term" value="F:(3R)-hydroxyacyl-[acyl-carrier-protein] dehydratase activity"/>
    <property type="evidence" value="ECO:0007669"/>
    <property type="project" value="TreeGrafter"/>
</dbReference>
<dbReference type="AlphaFoldDB" id="L9VHB6"/>